<dbReference type="SUPFAM" id="SSF55961">
    <property type="entry name" value="Bet v1-like"/>
    <property type="match status" value="1"/>
</dbReference>
<sequence>MIEMQQTVVTTAPADAVFDYLADFTNAERWDPNALSVTTLDGDGGVGTTYRVDSKFAGRTTTLDYRLTELVPGSLIRLRGEKKSITAVDTITVTEGRSRTAVTYAVEFDFTGVLRFAEPLLRIAVARLFADGAEGLSRELDLLAP</sequence>
<protein>
    <submittedName>
        <fullName evidence="1">Polyketide cyclase</fullName>
    </submittedName>
</protein>
<dbReference type="OrthoDB" id="3371087at2"/>
<comment type="caution">
    <text evidence="1">The sequence shown here is derived from an EMBL/GenBank/DDBJ whole genome shotgun (WGS) entry which is preliminary data.</text>
</comment>
<reference evidence="2" key="1">
    <citation type="submission" date="2019-06" db="EMBL/GenBank/DDBJ databases">
        <title>Gordonia isolated from sludge of a wastewater treatment plant.</title>
        <authorList>
            <person name="Tamura T."/>
            <person name="Aoyama K."/>
            <person name="Kang Y."/>
            <person name="Saito S."/>
            <person name="Akiyama N."/>
            <person name="Yazawa K."/>
            <person name="Gonoi T."/>
            <person name="Mikami Y."/>
        </authorList>
    </citation>
    <scope>NUCLEOTIDE SEQUENCE [LARGE SCALE GENOMIC DNA]</scope>
    <source>
        <strain evidence="2">NBRC 107696</strain>
    </source>
</reference>
<accession>A0A7I9V3X7</accession>
<dbReference type="AlphaFoldDB" id="A0A7I9V3X7"/>
<dbReference type="Pfam" id="PF10604">
    <property type="entry name" value="Polyketide_cyc2"/>
    <property type="match status" value="1"/>
</dbReference>
<proteinExistence type="predicted"/>
<name>A0A7I9V3X7_9ACTN</name>
<dbReference type="InterPro" id="IPR019587">
    <property type="entry name" value="Polyketide_cyclase/dehydratase"/>
</dbReference>
<evidence type="ECO:0000313" key="2">
    <source>
        <dbReference type="Proteomes" id="UP000444960"/>
    </source>
</evidence>
<evidence type="ECO:0000313" key="1">
    <source>
        <dbReference type="EMBL" id="GEE00116.1"/>
    </source>
</evidence>
<gene>
    <name evidence="1" type="ORF">nbrc107696_05620</name>
</gene>
<dbReference type="EMBL" id="BJOV01000002">
    <property type="protein sequence ID" value="GEE00116.1"/>
    <property type="molecule type" value="Genomic_DNA"/>
</dbReference>
<organism evidence="1 2">
    <name type="scientific">Gordonia spumicola</name>
    <dbReference type="NCBI Taxonomy" id="589161"/>
    <lineage>
        <taxon>Bacteria</taxon>
        <taxon>Bacillati</taxon>
        <taxon>Actinomycetota</taxon>
        <taxon>Actinomycetes</taxon>
        <taxon>Mycobacteriales</taxon>
        <taxon>Gordoniaceae</taxon>
        <taxon>Gordonia</taxon>
    </lineage>
</organism>
<dbReference type="Gene3D" id="3.30.530.20">
    <property type="match status" value="1"/>
</dbReference>
<dbReference type="Proteomes" id="UP000444960">
    <property type="component" value="Unassembled WGS sequence"/>
</dbReference>
<keyword evidence="2" id="KW-1185">Reference proteome</keyword>
<dbReference type="InterPro" id="IPR023393">
    <property type="entry name" value="START-like_dom_sf"/>
</dbReference>